<feature type="compositionally biased region" description="Polar residues" evidence="1">
    <location>
        <begin position="54"/>
        <end position="65"/>
    </location>
</feature>
<accession>A0ABP0T9R0</accession>
<protein>
    <submittedName>
        <fullName evidence="2">Uncharacterized protein</fullName>
    </submittedName>
</protein>
<dbReference type="Proteomes" id="UP001497512">
    <property type="component" value="Chromosome 1"/>
</dbReference>
<sequence length="103" mass="10926">MMNLCSDLEEQRNFKLNECLLVTDIIREAGCSDRQGSGKLGSDKRNPNGDGGDASTSLMPSSWDTPSARDLFTLPVQGPSSIPSETSAPLPGSTRPPEKSSAD</sequence>
<evidence type="ECO:0000256" key="1">
    <source>
        <dbReference type="SAM" id="MobiDB-lite"/>
    </source>
</evidence>
<proteinExistence type="predicted"/>
<name>A0ABP0T9R0_9BRYO</name>
<gene>
    <name evidence="2" type="ORF">CSSPTR1EN2_LOCUS906</name>
</gene>
<evidence type="ECO:0000313" key="2">
    <source>
        <dbReference type="EMBL" id="CAK9190470.1"/>
    </source>
</evidence>
<reference evidence="2 3" key="1">
    <citation type="submission" date="2024-02" db="EMBL/GenBank/DDBJ databases">
        <authorList>
            <consortium name="ELIXIR-Norway"/>
            <consortium name="Elixir Norway"/>
        </authorList>
    </citation>
    <scope>NUCLEOTIDE SEQUENCE [LARGE SCALE GENOMIC DNA]</scope>
</reference>
<evidence type="ECO:0000313" key="3">
    <source>
        <dbReference type="Proteomes" id="UP001497512"/>
    </source>
</evidence>
<organism evidence="2 3">
    <name type="scientific">Sphagnum troendelagicum</name>
    <dbReference type="NCBI Taxonomy" id="128251"/>
    <lineage>
        <taxon>Eukaryota</taxon>
        <taxon>Viridiplantae</taxon>
        <taxon>Streptophyta</taxon>
        <taxon>Embryophyta</taxon>
        <taxon>Bryophyta</taxon>
        <taxon>Sphagnophytina</taxon>
        <taxon>Sphagnopsida</taxon>
        <taxon>Sphagnales</taxon>
        <taxon>Sphagnaceae</taxon>
        <taxon>Sphagnum</taxon>
    </lineage>
</organism>
<feature type="region of interest" description="Disordered" evidence="1">
    <location>
        <begin position="31"/>
        <end position="103"/>
    </location>
</feature>
<feature type="compositionally biased region" description="Polar residues" evidence="1">
    <location>
        <begin position="78"/>
        <end position="87"/>
    </location>
</feature>
<dbReference type="EMBL" id="OZ019893">
    <property type="protein sequence ID" value="CAK9190470.1"/>
    <property type="molecule type" value="Genomic_DNA"/>
</dbReference>
<keyword evidence="3" id="KW-1185">Reference proteome</keyword>